<dbReference type="EMBL" id="JBBHJZ010000004">
    <property type="protein sequence ID" value="MEJ5978899.1"/>
    <property type="molecule type" value="Genomic_DNA"/>
</dbReference>
<evidence type="ECO:0000256" key="3">
    <source>
        <dbReference type="ARBA" id="ARBA00022452"/>
    </source>
</evidence>
<evidence type="ECO:0000256" key="8">
    <source>
        <dbReference type="ARBA" id="ARBA00023077"/>
    </source>
</evidence>
<comment type="similarity">
    <text evidence="11 12">Belongs to the TonB-dependent receptor family.</text>
</comment>
<evidence type="ECO:0000256" key="2">
    <source>
        <dbReference type="ARBA" id="ARBA00022448"/>
    </source>
</evidence>
<evidence type="ECO:0000256" key="9">
    <source>
        <dbReference type="ARBA" id="ARBA00023136"/>
    </source>
</evidence>
<reference evidence="16 17" key="1">
    <citation type="submission" date="2024-03" db="EMBL/GenBank/DDBJ databases">
        <authorList>
            <person name="Jo J.-H."/>
        </authorList>
    </citation>
    <scope>NUCLEOTIDE SEQUENCE [LARGE SCALE GENOMIC DNA]</scope>
    <source>
        <strain evidence="16 17">PS1R-30</strain>
    </source>
</reference>
<dbReference type="InterPro" id="IPR036942">
    <property type="entry name" value="Beta-barrel_TonB_sf"/>
</dbReference>
<evidence type="ECO:0000256" key="11">
    <source>
        <dbReference type="PROSITE-ProRule" id="PRU01360"/>
    </source>
</evidence>
<evidence type="ECO:0000256" key="4">
    <source>
        <dbReference type="ARBA" id="ARBA00022496"/>
    </source>
</evidence>
<evidence type="ECO:0000256" key="13">
    <source>
        <dbReference type="SAM" id="SignalP"/>
    </source>
</evidence>
<keyword evidence="8 12" id="KW-0798">TonB box</keyword>
<organism evidence="16 17">
    <name type="scientific">Novosphingobium anseongense</name>
    <dbReference type="NCBI Taxonomy" id="3133436"/>
    <lineage>
        <taxon>Bacteria</taxon>
        <taxon>Pseudomonadati</taxon>
        <taxon>Pseudomonadota</taxon>
        <taxon>Alphaproteobacteria</taxon>
        <taxon>Sphingomonadales</taxon>
        <taxon>Sphingomonadaceae</taxon>
        <taxon>Novosphingobium</taxon>
    </lineage>
</organism>
<dbReference type="InterPro" id="IPR039426">
    <property type="entry name" value="TonB-dep_rcpt-like"/>
</dbReference>
<keyword evidence="5 11" id="KW-0812">Transmembrane</keyword>
<dbReference type="PANTHER" id="PTHR32552:SF81">
    <property type="entry name" value="TONB-DEPENDENT OUTER MEMBRANE RECEPTOR"/>
    <property type="match status" value="1"/>
</dbReference>
<evidence type="ECO:0000256" key="5">
    <source>
        <dbReference type="ARBA" id="ARBA00022692"/>
    </source>
</evidence>
<evidence type="ECO:0000256" key="10">
    <source>
        <dbReference type="ARBA" id="ARBA00023237"/>
    </source>
</evidence>
<feature type="domain" description="TonB-dependent receptor plug" evidence="15">
    <location>
        <begin position="55"/>
        <end position="161"/>
    </location>
</feature>
<dbReference type="Pfam" id="PF07715">
    <property type="entry name" value="Plug"/>
    <property type="match status" value="1"/>
</dbReference>
<evidence type="ECO:0000313" key="17">
    <source>
        <dbReference type="Proteomes" id="UP001361239"/>
    </source>
</evidence>
<evidence type="ECO:0000259" key="14">
    <source>
        <dbReference type="Pfam" id="PF00593"/>
    </source>
</evidence>
<proteinExistence type="inferred from homology"/>
<dbReference type="InterPro" id="IPR000531">
    <property type="entry name" value="Beta-barrel_TonB"/>
</dbReference>
<evidence type="ECO:0000259" key="15">
    <source>
        <dbReference type="Pfam" id="PF07715"/>
    </source>
</evidence>
<sequence length="785" mass="85532">MNTSKRRIAVSAAVSLVALAAAVPAWGQEAASPAAAPSYGDEIVVTANKREQSINDVGLSITAETGEDLLNRGINSPTDLGKIVPGLTVQPSPFNTPVYTLRGIGFYETTLSAAPTVAVYTDEVALPFSATTRGVAFDVQRVEVLKGPQGTLFGQNTTGGAINYIANKPTDQFDAGADLSFGRFNTLDGQAFVSGPITDGVKARLAVRGVHGDEWQKSFTRNDKLGRTRQLQGRFQLEIDPGSNFRLLLNANGWIDKGDTQAAQIVEDTCRLSTAGTCGSPAALAFKAYPRAPNDARAADWGYGIFGRRPKRDDQFWQVSARADLDLSDKLTLTSITAYSDYKTDSVQDFDGTTLFSVDTNTTGFIKDFSQELRLSARLDNLNIIVGGNYNRARTFDRLFYNFSEGPSSDPLFAIPGAPKGELTFNYSRQNVTTYAAFGNVEFQVSPNLTLLGGARYTKSKRSFEGCTNDFGGDTAIWWNALFGTNVQPGGCLTFTANFPVIFDPAAFDQLNEDNVAWNVGVNYKTDNDILLYARVSRGYKSGSFPTASVASYTGYTPVKQESVTAYEAGIKAPFANRAVEIAAAGFYYDYTDKQLRGRKPDPVFGTLDGLVQIPKSRVYGIEAQINVRPLDGLTLSAGGTYINTKINQFEGYDALGVLRNFAGQKFPYAPDITAIGDIEYEWAVGDTSKAYAGASVTYNSQTTTALANTNTQFVDRDARFIVKEYALLDLRAGVRLRDDKIRIGGYVRNVTNTFYWTNVQDNLASISRFAGMPRTYGVQLSWRY</sequence>
<keyword evidence="6" id="KW-0408">Iron</keyword>
<dbReference type="PROSITE" id="PS52016">
    <property type="entry name" value="TONB_DEPENDENT_REC_3"/>
    <property type="match status" value="1"/>
</dbReference>
<dbReference type="Proteomes" id="UP001361239">
    <property type="component" value="Unassembled WGS sequence"/>
</dbReference>
<feature type="chain" id="PRO_5046867262" evidence="13">
    <location>
        <begin position="28"/>
        <end position="785"/>
    </location>
</feature>
<keyword evidence="4" id="KW-0410">Iron transport</keyword>
<keyword evidence="7" id="KW-0406">Ion transport</keyword>
<dbReference type="SUPFAM" id="SSF56935">
    <property type="entry name" value="Porins"/>
    <property type="match status" value="1"/>
</dbReference>
<evidence type="ECO:0000256" key="1">
    <source>
        <dbReference type="ARBA" id="ARBA00004571"/>
    </source>
</evidence>
<keyword evidence="9 11" id="KW-0472">Membrane</keyword>
<dbReference type="PANTHER" id="PTHR32552">
    <property type="entry name" value="FERRICHROME IRON RECEPTOR-RELATED"/>
    <property type="match status" value="1"/>
</dbReference>
<dbReference type="RefSeq" id="WP_339588834.1">
    <property type="nucleotide sequence ID" value="NZ_JBBHJZ010000004.1"/>
</dbReference>
<keyword evidence="3 11" id="KW-1134">Transmembrane beta strand</keyword>
<evidence type="ECO:0000313" key="16">
    <source>
        <dbReference type="EMBL" id="MEJ5978899.1"/>
    </source>
</evidence>
<keyword evidence="10 11" id="KW-0998">Cell outer membrane</keyword>
<keyword evidence="17" id="KW-1185">Reference proteome</keyword>
<protein>
    <submittedName>
        <fullName evidence="16">TonB-dependent receptor</fullName>
    </submittedName>
</protein>
<dbReference type="InterPro" id="IPR012910">
    <property type="entry name" value="Plug_dom"/>
</dbReference>
<gene>
    <name evidence="16" type="ORF">WG901_19755</name>
</gene>
<keyword evidence="13" id="KW-0732">Signal</keyword>
<feature type="domain" description="TonB-dependent receptor-like beta-barrel" evidence="14">
    <location>
        <begin position="296"/>
        <end position="751"/>
    </location>
</feature>
<evidence type="ECO:0000256" key="7">
    <source>
        <dbReference type="ARBA" id="ARBA00023065"/>
    </source>
</evidence>
<keyword evidence="2 11" id="KW-0813">Transport</keyword>
<name>A0ABU8S0M6_9SPHN</name>
<keyword evidence="16" id="KW-0675">Receptor</keyword>
<feature type="signal peptide" evidence="13">
    <location>
        <begin position="1"/>
        <end position="27"/>
    </location>
</feature>
<evidence type="ECO:0000256" key="6">
    <source>
        <dbReference type="ARBA" id="ARBA00023004"/>
    </source>
</evidence>
<comment type="caution">
    <text evidence="16">The sequence shown here is derived from an EMBL/GenBank/DDBJ whole genome shotgun (WGS) entry which is preliminary data.</text>
</comment>
<dbReference type="Pfam" id="PF00593">
    <property type="entry name" value="TonB_dep_Rec_b-barrel"/>
    <property type="match status" value="1"/>
</dbReference>
<comment type="subcellular location">
    <subcellularLocation>
        <location evidence="1 11">Cell outer membrane</location>
        <topology evidence="1 11">Multi-pass membrane protein</topology>
    </subcellularLocation>
</comment>
<accession>A0ABU8S0M6</accession>
<dbReference type="Gene3D" id="2.40.170.20">
    <property type="entry name" value="TonB-dependent receptor, beta-barrel domain"/>
    <property type="match status" value="1"/>
</dbReference>
<evidence type="ECO:0000256" key="12">
    <source>
        <dbReference type="RuleBase" id="RU003357"/>
    </source>
</evidence>